<name>A0A939RZJ7_9MICO</name>
<organism evidence="1 2">
    <name type="scientific">Leucobacter ruminantium</name>
    <dbReference type="NCBI Taxonomy" id="1289170"/>
    <lineage>
        <taxon>Bacteria</taxon>
        <taxon>Bacillati</taxon>
        <taxon>Actinomycetota</taxon>
        <taxon>Actinomycetes</taxon>
        <taxon>Micrococcales</taxon>
        <taxon>Microbacteriaceae</taxon>
        <taxon>Leucobacter</taxon>
    </lineage>
</organism>
<protein>
    <submittedName>
        <fullName evidence="1">Uncharacterized protein</fullName>
    </submittedName>
</protein>
<gene>
    <name evidence="1" type="ORF">J4H91_11375</name>
</gene>
<dbReference type="RefSeq" id="WP_208046383.1">
    <property type="nucleotide sequence ID" value="NZ_JAGDYL010000020.1"/>
</dbReference>
<dbReference type="EMBL" id="JAGDYL010000020">
    <property type="protein sequence ID" value="MBO1805911.1"/>
    <property type="molecule type" value="Genomic_DNA"/>
</dbReference>
<accession>A0A939RZJ7</accession>
<comment type="caution">
    <text evidence="1">The sequence shown here is derived from an EMBL/GenBank/DDBJ whole genome shotgun (WGS) entry which is preliminary data.</text>
</comment>
<dbReference type="AlphaFoldDB" id="A0A939RZJ7"/>
<proteinExistence type="predicted"/>
<reference evidence="1" key="1">
    <citation type="submission" date="2021-03" db="EMBL/GenBank/DDBJ databases">
        <title>Leucobacter chromiisoli sp. nov., isolated from chromium-containing soil of chemical plant.</title>
        <authorList>
            <person name="Xu Z."/>
        </authorList>
    </citation>
    <scope>NUCLEOTIDE SEQUENCE</scope>
    <source>
        <strain evidence="1">A2</strain>
    </source>
</reference>
<keyword evidence="2" id="KW-1185">Reference proteome</keyword>
<evidence type="ECO:0000313" key="1">
    <source>
        <dbReference type="EMBL" id="MBO1805911.1"/>
    </source>
</evidence>
<sequence length="141" mass="15088">MTLKLHAHVQRIRVAGNLAPGWSAGVTAYDDEDTSAGIGAAGIAPSHAEAVQLARVLWADLDAELMAEVHASRSSRHKAKAAKLAAEERATGRCGGCRDLGPHRYTPDCEFRDQVSPEEAYGLLDHEPDTITDIYTLGEPA</sequence>
<evidence type="ECO:0000313" key="2">
    <source>
        <dbReference type="Proteomes" id="UP000664398"/>
    </source>
</evidence>
<dbReference type="Proteomes" id="UP000664398">
    <property type="component" value="Unassembled WGS sequence"/>
</dbReference>